<dbReference type="Gene3D" id="3.10.690.10">
    <property type="entry name" value="Bifunctional nuclease domain"/>
    <property type="match status" value="1"/>
</dbReference>
<dbReference type="PANTHER" id="PTHR15160">
    <property type="entry name" value="VON HIPPEL-LINDAU PROTEIN"/>
    <property type="match status" value="1"/>
</dbReference>
<sequence>MKAVIESVRVAGTSQGPAPVVLLDVDGEDDVLPIFVGFEEATSIARGMDAADFGRPLTHDLLLDVVEELGGRVDRVHVARLDEGTFIADLHLNTPRQDVTVDARPSDALALASRTNCPVSVAPEVFEEASDDPDRYAELDDIRDVIRAEMDAEEESYL</sequence>
<comment type="caution">
    <text evidence="2">The sequence shown here is derived from an EMBL/GenBank/DDBJ whole genome shotgun (WGS) entry which is preliminary data.</text>
</comment>
<evidence type="ECO:0000259" key="1">
    <source>
        <dbReference type="PROSITE" id="PS51658"/>
    </source>
</evidence>
<reference evidence="2 3" key="1">
    <citation type="journal article" date="2019" name="Int. J. Syst. Evol. Microbiol.">
        <title>The Global Catalogue of Microorganisms (GCM) 10K type strain sequencing project: providing services to taxonomists for standard genome sequencing and annotation.</title>
        <authorList>
            <consortium name="The Broad Institute Genomics Platform"/>
            <consortium name="The Broad Institute Genome Sequencing Center for Infectious Disease"/>
            <person name="Wu L."/>
            <person name="Ma J."/>
        </authorList>
    </citation>
    <scope>NUCLEOTIDE SEQUENCE [LARGE SCALE GENOMIC DNA]</scope>
    <source>
        <strain evidence="2 3">CGMCC 1.12543</strain>
    </source>
</reference>
<name>A0ABD5RJE9_9EURY</name>
<dbReference type="Proteomes" id="UP001596099">
    <property type="component" value="Unassembled WGS sequence"/>
</dbReference>
<dbReference type="InterPro" id="IPR036104">
    <property type="entry name" value="BFN_sf"/>
</dbReference>
<protein>
    <submittedName>
        <fullName evidence="2">Bifunctional nuclease family protein</fullName>
    </submittedName>
</protein>
<dbReference type="InterPro" id="IPR003729">
    <property type="entry name" value="Bi_nuclease_dom"/>
</dbReference>
<dbReference type="Pfam" id="PF02577">
    <property type="entry name" value="BFN_dom"/>
    <property type="match status" value="1"/>
</dbReference>
<evidence type="ECO:0000313" key="2">
    <source>
        <dbReference type="EMBL" id="MFC5970737.1"/>
    </source>
</evidence>
<dbReference type="PROSITE" id="PS51658">
    <property type="entry name" value="BFN"/>
    <property type="match status" value="1"/>
</dbReference>
<dbReference type="AlphaFoldDB" id="A0ABD5RJE9"/>
<dbReference type="RefSeq" id="WP_247413660.1">
    <property type="nucleotide sequence ID" value="NZ_JALLGW010000001.1"/>
</dbReference>
<dbReference type="SUPFAM" id="SSF103256">
    <property type="entry name" value="Hypothetical protein TM0160"/>
    <property type="match status" value="1"/>
</dbReference>
<proteinExistence type="predicted"/>
<keyword evidence="3" id="KW-1185">Reference proteome</keyword>
<dbReference type="EMBL" id="JBHSQH010000001">
    <property type="protein sequence ID" value="MFC5970737.1"/>
    <property type="molecule type" value="Genomic_DNA"/>
</dbReference>
<gene>
    <name evidence="2" type="ORF">ACFPYI_05260</name>
</gene>
<accession>A0ABD5RJE9</accession>
<feature type="domain" description="BFN" evidence="1">
    <location>
        <begin position="1"/>
        <end position="133"/>
    </location>
</feature>
<evidence type="ECO:0000313" key="3">
    <source>
        <dbReference type="Proteomes" id="UP001596099"/>
    </source>
</evidence>
<organism evidence="2 3">
    <name type="scientific">Halomarina salina</name>
    <dbReference type="NCBI Taxonomy" id="1872699"/>
    <lineage>
        <taxon>Archaea</taxon>
        <taxon>Methanobacteriati</taxon>
        <taxon>Methanobacteriota</taxon>
        <taxon>Stenosarchaea group</taxon>
        <taxon>Halobacteria</taxon>
        <taxon>Halobacteriales</taxon>
        <taxon>Natronomonadaceae</taxon>
        <taxon>Halomarina</taxon>
    </lineage>
</organism>
<dbReference type="PANTHER" id="PTHR15160:SF1">
    <property type="entry name" value="VON HIPPEL-LINDAU DISEASE TUMOR SUPPRESSOR"/>
    <property type="match status" value="1"/>
</dbReference>